<dbReference type="CDD" id="cd11010">
    <property type="entry name" value="S1-P1_nuclease"/>
    <property type="match status" value="1"/>
</dbReference>
<dbReference type="PANTHER" id="PTHR33146:SF26">
    <property type="entry name" value="ENDONUCLEASE 4"/>
    <property type="match status" value="1"/>
</dbReference>
<evidence type="ECO:0000256" key="3">
    <source>
        <dbReference type="ARBA" id="ARBA00022723"/>
    </source>
</evidence>
<dbReference type="GO" id="GO:0016788">
    <property type="term" value="F:hydrolase activity, acting on ester bonds"/>
    <property type="evidence" value="ECO:0007669"/>
    <property type="project" value="InterPro"/>
</dbReference>
<keyword evidence="2" id="KW-0540">Nuclease</keyword>
<dbReference type="AlphaFoldDB" id="A0A6A5UDS4"/>
<keyword evidence="5" id="KW-0378">Hydrolase</keyword>
<dbReference type="GO" id="GO:0004519">
    <property type="term" value="F:endonuclease activity"/>
    <property type="evidence" value="ECO:0007669"/>
    <property type="project" value="UniProtKB-KW"/>
</dbReference>
<dbReference type="Gene3D" id="1.10.575.10">
    <property type="entry name" value="P1 Nuclease"/>
    <property type="match status" value="1"/>
</dbReference>
<feature type="signal peptide" evidence="8">
    <location>
        <begin position="1"/>
        <end position="20"/>
    </location>
</feature>
<evidence type="ECO:0000256" key="5">
    <source>
        <dbReference type="ARBA" id="ARBA00022801"/>
    </source>
</evidence>
<gene>
    <name evidence="9" type="ORF">CC80DRAFT_435456</name>
</gene>
<name>A0A6A5UDS4_9PLEO</name>
<dbReference type="EMBL" id="ML976979">
    <property type="protein sequence ID" value="KAF1962460.1"/>
    <property type="molecule type" value="Genomic_DNA"/>
</dbReference>
<evidence type="ECO:0000256" key="1">
    <source>
        <dbReference type="ARBA" id="ARBA00009547"/>
    </source>
</evidence>
<accession>A0A6A5UDS4</accession>
<evidence type="ECO:0000256" key="2">
    <source>
        <dbReference type="ARBA" id="ARBA00022722"/>
    </source>
</evidence>
<evidence type="ECO:0000256" key="4">
    <source>
        <dbReference type="ARBA" id="ARBA00022759"/>
    </source>
</evidence>
<dbReference type="Proteomes" id="UP000800035">
    <property type="component" value="Unassembled WGS sequence"/>
</dbReference>
<evidence type="ECO:0000313" key="10">
    <source>
        <dbReference type="Proteomes" id="UP000800035"/>
    </source>
</evidence>
<feature type="chain" id="PRO_5025469157" evidence="8">
    <location>
        <begin position="21"/>
        <end position="309"/>
    </location>
</feature>
<organism evidence="9 10">
    <name type="scientific">Byssothecium circinans</name>
    <dbReference type="NCBI Taxonomy" id="147558"/>
    <lineage>
        <taxon>Eukaryota</taxon>
        <taxon>Fungi</taxon>
        <taxon>Dikarya</taxon>
        <taxon>Ascomycota</taxon>
        <taxon>Pezizomycotina</taxon>
        <taxon>Dothideomycetes</taxon>
        <taxon>Pleosporomycetidae</taxon>
        <taxon>Pleosporales</taxon>
        <taxon>Massarineae</taxon>
        <taxon>Massarinaceae</taxon>
        <taxon>Byssothecium</taxon>
    </lineage>
</organism>
<keyword evidence="8" id="KW-0732">Signal</keyword>
<dbReference type="GO" id="GO:0046872">
    <property type="term" value="F:metal ion binding"/>
    <property type="evidence" value="ECO:0007669"/>
    <property type="project" value="UniProtKB-KW"/>
</dbReference>
<protein>
    <submittedName>
        <fullName evidence="9">Nuclease S1</fullName>
    </submittedName>
</protein>
<evidence type="ECO:0000256" key="7">
    <source>
        <dbReference type="ARBA" id="ARBA00023180"/>
    </source>
</evidence>
<dbReference type="PANTHER" id="PTHR33146">
    <property type="entry name" value="ENDONUCLEASE 4"/>
    <property type="match status" value="1"/>
</dbReference>
<dbReference type="InterPro" id="IPR008947">
    <property type="entry name" value="PLipase_C/P1_nuclease_dom_sf"/>
</dbReference>
<dbReference type="GO" id="GO:0003676">
    <property type="term" value="F:nucleic acid binding"/>
    <property type="evidence" value="ECO:0007669"/>
    <property type="project" value="InterPro"/>
</dbReference>
<dbReference type="Pfam" id="PF02265">
    <property type="entry name" value="S1-P1_nuclease"/>
    <property type="match status" value="1"/>
</dbReference>
<dbReference type="GO" id="GO:0006308">
    <property type="term" value="P:DNA catabolic process"/>
    <property type="evidence" value="ECO:0007669"/>
    <property type="project" value="InterPro"/>
</dbReference>
<reference evidence="9" key="1">
    <citation type="journal article" date="2020" name="Stud. Mycol.">
        <title>101 Dothideomycetes genomes: a test case for predicting lifestyles and emergence of pathogens.</title>
        <authorList>
            <person name="Haridas S."/>
            <person name="Albert R."/>
            <person name="Binder M."/>
            <person name="Bloem J."/>
            <person name="Labutti K."/>
            <person name="Salamov A."/>
            <person name="Andreopoulos B."/>
            <person name="Baker S."/>
            <person name="Barry K."/>
            <person name="Bills G."/>
            <person name="Bluhm B."/>
            <person name="Cannon C."/>
            <person name="Castanera R."/>
            <person name="Culley D."/>
            <person name="Daum C."/>
            <person name="Ezra D."/>
            <person name="Gonzalez J."/>
            <person name="Henrissat B."/>
            <person name="Kuo A."/>
            <person name="Liang C."/>
            <person name="Lipzen A."/>
            <person name="Lutzoni F."/>
            <person name="Magnuson J."/>
            <person name="Mondo S."/>
            <person name="Nolan M."/>
            <person name="Ohm R."/>
            <person name="Pangilinan J."/>
            <person name="Park H.-J."/>
            <person name="Ramirez L."/>
            <person name="Alfaro M."/>
            <person name="Sun H."/>
            <person name="Tritt A."/>
            <person name="Yoshinaga Y."/>
            <person name="Zwiers L.-H."/>
            <person name="Turgeon B."/>
            <person name="Goodwin S."/>
            <person name="Spatafora J."/>
            <person name="Crous P."/>
            <person name="Grigoriev I."/>
        </authorList>
    </citation>
    <scope>NUCLEOTIDE SEQUENCE</scope>
    <source>
        <strain evidence="9">CBS 675.92</strain>
    </source>
</reference>
<evidence type="ECO:0000313" key="9">
    <source>
        <dbReference type="EMBL" id="KAF1962460.1"/>
    </source>
</evidence>
<keyword evidence="10" id="KW-1185">Reference proteome</keyword>
<dbReference type="OrthoDB" id="441446at2759"/>
<keyword evidence="3" id="KW-0479">Metal-binding</keyword>
<comment type="similarity">
    <text evidence="1">Belongs to the nuclease type I family.</text>
</comment>
<keyword evidence="7" id="KW-0325">Glycoprotein</keyword>
<dbReference type="InterPro" id="IPR003154">
    <property type="entry name" value="S1/P1nuclease"/>
</dbReference>
<keyword evidence="4" id="KW-0255">Endonuclease</keyword>
<evidence type="ECO:0000256" key="8">
    <source>
        <dbReference type="SAM" id="SignalP"/>
    </source>
</evidence>
<keyword evidence="6" id="KW-1015">Disulfide bond</keyword>
<sequence>MRLCAALSFCVIFVPSPCDAWGNLAHRTIALLAQKYFTQDALEYTRNLLGSETIDSAAIWADEYKQLPEGRNTGSWHFVDARDDPPDSCSVDYHRDCQSNRTCIIDAIQNTTSSMIDTTASPEERTMALKFILHLIGDIHCPLHAESIARGGNDVPVLYEGEETNLHFAWDVAMPRDVANGAEKDEVEVAKRWAEQLYNGSIKSPDLFTIARYSERNDIGDFAEDLNANESRINQVMDWAREANAVVCTVVLPDGVEATKNKELSGSYFKASAAVIERQIFLAGFRLGMWINVLVANGTATNEDRDELR</sequence>
<evidence type="ECO:0000256" key="6">
    <source>
        <dbReference type="ARBA" id="ARBA00023157"/>
    </source>
</evidence>
<proteinExistence type="inferred from homology"/>
<dbReference type="SUPFAM" id="SSF48537">
    <property type="entry name" value="Phospholipase C/P1 nuclease"/>
    <property type="match status" value="1"/>
</dbReference>